<name>A0A9P7KAM5_9AGAR</name>
<gene>
    <name evidence="2" type="ORF">DXG03_003355</name>
</gene>
<dbReference type="PANTHER" id="PTHR34693:SF1">
    <property type="entry name" value="PROTEIN PAR32"/>
    <property type="match status" value="1"/>
</dbReference>
<feature type="compositionally biased region" description="Basic and acidic residues" evidence="1">
    <location>
        <begin position="35"/>
        <end position="49"/>
    </location>
</feature>
<organism evidence="2 3">
    <name type="scientific">Asterophora parasitica</name>
    <dbReference type="NCBI Taxonomy" id="117018"/>
    <lineage>
        <taxon>Eukaryota</taxon>
        <taxon>Fungi</taxon>
        <taxon>Dikarya</taxon>
        <taxon>Basidiomycota</taxon>
        <taxon>Agaricomycotina</taxon>
        <taxon>Agaricomycetes</taxon>
        <taxon>Agaricomycetidae</taxon>
        <taxon>Agaricales</taxon>
        <taxon>Tricholomatineae</taxon>
        <taxon>Lyophyllaceae</taxon>
        <taxon>Asterophora</taxon>
    </lineage>
</organism>
<dbReference type="AlphaFoldDB" id="A0A9P7KAM5"/>
<feature type="compositionally biased region" description="Basic and acidic residues" evidence="1">
    <location>
        <begin position="92"/>
        <end position="105"/>
    </location>
</feature>
<dbReference type="InterPro" id="IPR022024">
    <property type="entry name" value="DUF3602"/>
</dbReference>
<dbReference type="Proteomes" id="UP000775547">
    <property type="component" value="Unassembled WGS sequence"/>
</dbReference>
<reference evidence="2" key="1">
    <citation type="submission" date="2020-07" db="EMBL/GenBank/DDBJ databases">
        <authorList>
            <person name="Nieuwenhuis M."/>
            <person name="Van De Peppel L.J.J."/>
        </authorList>
    </citation>
    <scope>NUCLEOTIDE SEQUENCE</scope>
    <source>
        <strain evidence="2">AP01</strain>
        <tissue evidence="2">Mycelium</tissue>
    </source>
</reference>
<feature type="compositionally biased region" description="Polar residues" evidence="1">
    <location>
        <begin position="125"/>
        <end position="134"/>
    </location>
</feature>
<keyword evidence="3" id="KW-1185">Reference proteome</keyword>
<accession>A0A9P7KAM5</accession>
<dbReference type="OrthoDB" id="2537432at2759"/>
<evidence type="ECO:0000256" key="1">
    <source>
        <dbReference type="SAM" id="MobiDB-lite"/>
    </source>
</evidence>
<evidence type="ECO:0000313" key="2">
    <source>
        <dbReference type="EMBL" id="KAG5642254.1"/>
    </source>
</evidence>
<feature type="region of interest" description="Disordered" evidence="1">
    <location>
        <begin position="154"/>
        <end position="310"/>
    </location>
</feature>
<protein>
    <submittedName>
        <fullName evidence="2">Uncharacterized protein</fullName>
    </submittedName>
</protein>
<dbReference type="InterPro" id="IPR053203">
    <property type="entry name" value="Cisplatin_resist-associated"/>
</dbReference>
<dbReference type="PANTHER" id="PTHR34693">
    <property type="entry name" value="PROTEIN PAR32"/>
    <property type="match status" value="1"/>
</dbReference>
<feature type="compositionally biased region" description="Basic and acidic residues" evidence="1">
    <location>
        <begin position="250"/>
        <end position="259"/>
    </location>
</feature>
<evidence type="ECO:0000313" key="3">
    <source>
        <dbReference type="Proteomes" id="UP000775547"/>
    </source>
</evidence>
<sequence>MDRHNSTSPSPSRRLSSFGNALSALGARISRTLSHDETTLTGDPAHDSDAFSVSTVGSAAKDRSQSRGRDVYQSSGRGGAGNMRQTTSTSRDAPRNTEHIIRGREPIPAAMKTFSTGRGGAGNIRSPSRDPTSIPVTVAEEEQDEIIRAHIAAQQEGGLHSSGRGGAGNISRSRSRGPGVLSPSNQHSPPALQHGHATSTGRGGAGNIVSELSPGADAQIHGGAPSPRPHAHAHSVGRGGAGNVVSEADWEGRGREHEPGFGTGLRGRSHSHHPHPEPIPEDAPPPEHAEYESTGRGGAGNMHPIHREGS</sequence>
<proteinExistence type="predicted"/>
<reference evidence="2" key="2">
    <citation type="submission" date="2021-10" db="EMBL/GenBank/DDBJ databases">
        <title>Phylogenomics reveals ancestral predisposition of the termite-cultivated fungus Termitomyces towards a domesticated lifestyle.</title>
        <authorList>
            <person name="Auxier B."/>
            <person name="Grum-Grzhimaylo A."/>
            <person name="Cardenas M.E."/>
            <person name="Lodge J.D."/>
            <person name="Laessoe T."/>
            <person name="Pedersen O."/>
            <person name="Smith M.E."/>
            <person name="Kuyper T.W."/>
            <person name="Franco-Molano E.A."/>
            <person name="Baroni T.J."/>
            <person name="Aanen D.K."/>
        </authorList>
    </citation>
    <scope>NUCLEOTIDE SEQUENCE</scope>
    <source>
        <strain evidence="2">AP01</strain>
        <tissue evidence="2">Mycelium</tissue>
    </source>
</reference>
<dbReference type="Pfam" id="PF12223">
    <property type="entry name" value="DUF3602"/>
    <property type="match status" value="2"/>
</dbReference>
<feature type="region of interest" description="Disordered" evidence="1">
    <location>
        <begin position="35"/>
        <end position="134"/>
    </location>
</feature>
<comment type="caution">
    <text evidence="2">The sequence shown here is derived from an EMBL/GenBank/DDBJ whole genome shotgun (WGS) entry which is preliminary data.</text>
</comment>
<feature type="compositionally biased region" description="Basic and acidic residues" evidence="1">
    <location>
        <begin position="60"/>
        <end position="70"/>
    </location>
</feature>
<dbReference type="EMBL" id="JABCKV010000202">
    <property type="protein sequence ID" value="KAG5642254.1"/>
    <property type="molecule type" value="Genomic_DNA"/>
</dbReference>